<evidence type="ECO:0000256" key="1">
    <source>
        <dbReference type="SAM" id="Phobius"/>
    </source>
</evidence>
<keyword evidence="1" id="KW-1133">Transmembrane helix</keyword>
<evidence type="ECO:0000313" key="4">
    <source>
        <dbReference type="Proteomes" id="UP000030690"/>
    </source>
</evidence>
<feature type="transmembrane region" description="Helical" evidence="1">
    <location>
        <begin position="59"/>
        <end position="81"/>
    </location>
</feature>
<feature type="chain" id="PRO_5001535951" evidence="2">
    <location>
        <begin position="24"/>
        <end position="102"/>
    </location>
</feature>
<dbReference type="PROSITE" id="PS51257">
    <property type="entry name" value="PROKAR_LIPOPROTEIN"/>
    <property type="match status" value="1"/>
</dbReference>
<sequence>MKNSQNFTFIIILLISLIFISSCSNTNENYKTKNIDPRILQLTTEIEKTNKKFDIIRSLILSGTLFLSLTAMTGIAIHDYYQFLKHTKNIKDAEVNTIYKGI</sequence>
<protein>
    <submittedName>
        <fullName evidence="3">Uncharacterized protein</fullName>
    </submittedName>
</protein>
<dbReference type="Proteomes" id="UP000030690">
    <property type="component" value="Unassembled WGS sequence"/>
</dbReference>
<reference evidence="3 4" key="1">
    <citation type="submission" date="2013-02" db="EMBL/GenBank/DDBJ databases">
        <title>The Genome Annotation of Plasmodium falciparum Vietnam Oak-Knoll (FVO).</title>
        <authorList>
            <consortium name="The Broad Institute Genome Sequencing Platform"/>
            <consortium name="The Broad Institute Genome Sequencing Center for Infectious Disease"/>
            <person name="Neafsey D."/>
            <person name="Hoffman S."/>
            <person name="Volkman S."/>
            <person name="Rosenthal P."/>
            <person name="Walker B."/>
            <person name="Young S.K."/>
            <person name="Zeng Q."/>
            <person name="Gargeya S."/>
            <person name="Fitzgerald M."/>
            <person name="Haas B."/>
            <person name="Abouelleil A."/>
            <person name="Allen A.W."/>
            <person name="Alvarado L."/>
            <person name="Arachchi H.M."/>
            <person name="Berlin A.M."/>
            <person name="Chapman S.B."/>
            <person name="Gainer-Dewar J."/>
            <person name="Goldberg J."/>
            <person name="Griggs A."/>
            <person name="Gujja S."/>
            <person name="Hansen M."/>
            <person name="Howarth C."/>
            <person name="Imamovic A."/>
            <person name="Ireland A."/>
            <person name="Larimer J."/>
            <person name="McCowan C."/>
            <person name="Murphy C."/>
            <person name="Pearson M."/>
            <person name="Poon T.W."/>
            <person name="Priest M."/>
            <person name="Roberts A."/>
            <person name="Saif S."/>
            <person name="Shea T."/>
            <person name="Sisk P."/>
            <person name="Sykes S."/>
            <person name="Wortman J."/>
            <person name="Nusbaum C."/>
            <person name="Birren B."/>
        </authorList>
    </citation>
    <scope>NUCLEOTIDE SEQUENCE [LARGE SCALE GENOMIC DNA]</scope>
    <source>
        <strain evidence="4">Vietnam Oak-Knoll (FVO)</strain>
    </source>
</reference>
<evidence type="ECO:0000313" key="3">
    <source>
        <dbReference type="EMBL" id="ETW18810.1"/>
    </source>
</evidence>
<proteinExistence type="predicted"/>
<organism evidence="3 4">
    <name type="scientific">Plasmodium falciparum Vietnam Oak-Knoll</name>
    <name type="common">FVO</name>
    <dbReference type="NCBI Taxonomy" id="1036723"/>
    <lineage>
        <taxon>Eukaryota</taxon>
        <taxon>Sar</taxon>
        <taxon>Alveolata</taxon>
        <taxon>Apicomplexa</taxon>
        <taxon>Aconoidasida</taxon>
        <taxon>Haemosporida</taxon>
        <taxon>Plasmodiidae</taxon>
        <taxon>Plasmodium</taxon>
        <taxon>Plasmodium (Laverania)</taxon>
    </lineage>
</organism>
<gene>
    <name evidence="3" type="ORF">PFFVO_02311</name>
</gene>
<dbReference type="EMBL" id="KI925077">
    <property type="protein sequence ID" value="ETW18810.1"/>
    <property type="molecule type" value="Genomic_DNA"/>
</dbReference>
<name>A0A024V9D8_PLAFA</name>
<reference evidence="3 4" key="2">
    <citation type="submission" date="2013-02" db="EMBL/GenBank/DDBJ databases">
        <title>The Genome Sequence of Plasmodium falciparum Vietnam Oak-Knoll (FVO).</title>
        <authorList>
            <consortium name="The Broad Institute Genome Sequencing Platform"/>
            <consortium name="The Broad Institute Genome Sequencing Center for Infectious Disease"/>
            <person name="Neafsey D."/>
            <person name="Cheeseman I."/>
            <person name="Volkman S."/>
            <person name="Adams J."/>
            <person name="Walker B."/>
            <person name="Young S.K."/>
            <person name="Zeng Q."/>
            <person name="Gargeya S."/>
            <person name="Fitzgerald M."/>
            <person name="Haas B."/>
            <person name="Abouelleil A."/>
            <person name="Alvarado L."/>
            <person name="Arachchi H.M."/>
            <person name="Berlin A.M."/>
            <person name="Chapman S.B."/>
            <person name="Dewar J."/>
            <person name="Goldberg J."/>
            <person name="Griggs A."/>
            <person name="Gujja S."/>
            <person name="Hansen M."/>
            <person name="Howarth C."/>
            <person name="Imamovic A."/>
            <person name="Larimer J."/>
            <person name="McCowan C."/>
            <person name="Murphy C."/>
            <person name="Neiman D."/>
            <person name="Pearson M."/>
            <person name="Priest M."/>
            <person name="Roberts A."/>
            <person name="Saif S."/>
            <person name="Shea T."/>
            <person name="Sisk P."/>
            <person name="Sykes S."/>
            <person name="Wortman J."/>
            <person name="Nusbaum C."/>
            <person name="Birren B."/>
        </authorList>
    </citation>
    <scope>NUCLEOTIDE SEQUENCE [LARGE SCALE GENOMIC DNA]</scope>
    <source>
        <strain evidence="4">Vietnam Oak-Knoll (FVO)</strain>
    </source>
</reference>
<evidence type="ECO:0000256" key="2">
    <source>
        <dbReference type="SAM" id="SignalP"/>
    </source>
</evidence>
<feature type="signal peptide" evidence="2">
    <location>
        <begin position="1"/>
        <end position="23"/>
    </location>
</feature>
<accession>A0A024V9D8</accession>
<keyword evidence="1" id="KW-0812">Transmembrane</keyword>
<dbReference type="OrthoDB" id="375824at2759"/>
<keyword evidence="1" id="KW-0472">Membrane</keyword>
<dbReference type="AlphaFoldDB" id="A0A024V9D8"/>
<keyword evidence="2" id="KW-0732">Signal</keyword>
<dbReference type="Pfam" id="PF09716">
    <property type="entry name" value="ETRAMP"/>
    <property type="match status" value="1"/>
</dbReference>